<reference evidence="10" key="2">
    <citation type="submission" date="2023-01" db="EMBL/GenBank/DDBJ databases">
        <authorList>
            <person name="Sun Q."/>
            <person name="Evtushenko L."/>
        </authorList>
    </citation>
    <scope>NUCLEOTIDE SEQUENCE</scope>
    <source>
        <strain evidence="10">VKM B-2484</strain>
    </source>
</reference>
<evidence type="ECO:0000256" key="1">
    <source>
        <dbReference type="ARBA" id="ARBA00004162"/>
    </source>
</evidence>
<reference evidence="10" key="1">
    <citation type="journal article" date="2014" name="Int. J. Syst. Evol. Microbiol.">
        <title>Complete genome sequence of Corynebacterium casei LMG S-19264T (=DSM 44701T), isolated from a smear-ripened cheese.</title>
        <authorList>
            <consortium name="US DOE Joint Genome Institute (JGI-PGF)"/>
            <person name="Walter F."/>
            <person name="Albersmeier A."/>
            <person name="Kalinowski J."/>
            <person name="Ruckert C."/>
        </authorList>
    </citation>
    <scope>NUCLEOTIDE SEQUENCE</scope>
    <source>
        <strain evidence="10">VKM B-2484</strain>
    </source>
</reference>
<dbReference type="Gene3D" id="3.30.1330.60">
    <property type="entry name" value="OmpA-like domain"/>
    <property type="match status" value="1"/>
</dbReference>
<keyword evidence="10" id="KW-0966">Cell projection</keyword>
<dbReference type="InterPro" id="IPR025713">
    <property type="entry name" value="MotB-like_N_dom"/>
</dbReference>
<protein>
    <submittedName>
        <fullName evidence="10">Flagellar motor protein MotB</fullName>
    </submittedName>
</protein>
<dbReference type="CDD" id="cd07185">
    <property type="entry name" value="OmpA_C-like"/>
    <property type="match status" value="1"/>
</dbReference>
<gene>
    <name evidence="10" type="primary">motB_1</name>
    <name evidence="10" type="ORF">GCM10017643_01690</name>
</gene>
<keyword evidence="5" id="KW-1133">Transmembrane helix</keyword>
<evidence type="ECO:0000256" key="4">
    <source>
        <dbReference type="ARBA" id="ARBA00022692"/>
    </source>
</evidence>
<dbReference type="NCBIfam" id="NF004651">
    <property type="entry name" value="PRK05996.1"/>
    <property type="match status" value="1"/>
</dbReference>
<keyword evidence="4" id="KW-0812">Transmembrane</keyword>
<evidence type="ECO:0000256" key="5">
    <source>
        <dbReference type="ARBA" id="ARBA00022989"/>
    </source>
</evidence>
<keyword evidence="11" id="KW-1185">Reference proteome</keyword>
<comment type="caution">
    <text evidence="10">The sequence shown here is derived from an EMBL/GenBank/DDBJ whole genome shotgun (WGS) entry which is preliminary data.</text>
</comment>
<sequence length="416" mass="44471">MAAPESHELIIIKRMEDEEHEHHSSAWKVAHADFMTAMMAFFLIMWLINATDAEVRTGIAAYFNPMDLAQSVSERRGLEDPKDVKDAGTSEEGEEMTSLQKASGEKPGPGDDMQQGPREKALFQDPYAVLAEIVADLPPDAPTSADTAIGANGVPGSGSGDAHRDPFDPVYWQMTSNRKALAPTPATRGITARQGQRPDAGAARLDAPAPPDTTVTPATAGPADTGPAAANPDAKADAAPDTAAMLAPPSSENNGKGDATTTDTARQLERELRAEVASVMGTAPGPRIEVRRTAEGTVISLTDDIDFAMFPIGSAVPDARLVQAMGRIAGTLQARPGDVIIRGHTDARPFRSPSYDNWQLSAARANITHYMLVRGGLDDLRVRKIEGYADRALKNSVDPNAPENRRIEIVLRETPE</sequence>
<keyword evidence="10" id="KW-0969">Cilium</keyword>
<dbReference type="InterPro" id="IPR036737">
    <property type="entry name" value="OmpA-like_sf"/>
</dbReference>
<comment type="subcellular location">
    <subcellularLocation>
        <location evidence="1">Cell membrane</location>
        <topology evidence="1">Single-pass membrane protein</topology>
    </subcellularLocation>
</comment>
<dbReference type="InterPro" id="IPR050330">
    <property type="entry name" value="Bact_OuterMem_StrucFunc"/>
</dbReference>
<evidence type="ECO:0000256" key="8">
    <source>
        <dbReference type="SAM" id="MobiDB-lite"/>
    </source>
</evidence>
<dbReference type="PANTHER" id="PTHR30329:SF21">
    <property type="entry name" value="LIPOPROTEIN YIAD-RELATED"/>
    <property type="match status" value="1"/>
</dbReference>
<feature type="domain" description="OmpA-like" evidence="9">
    <location>
        <begin position="297"/>
        <end position="415"/>
    </location>
</feature>
<keyword evidence="6 7" id="KW-0472">Membrane</keyword>
<dbReference type="InterPro" id="IPR006665">
    <property type="entry name" value="OmpA-like"/>
</dbReference>
<dbReference type="RefSeq" id="WP_213375752.1">
    <property type="nucleotide sequence ID" value="NZ_BSFJ01000001.1"/>
</dbReference>
<evidence type="ECO:0000256" key="2">
    <source>
        <dbReference type="ARBA" id="ARBA00008914"/>
    </source>
</evidence>
<feature type="compositionally biased region" description="Basic and acidic residues" evidence="8">
    <location>
        <begin position="73"/>
        <end position="88"/>
    </location>
</feature>
<name>A0A9W6J665_9HYPH</name>
<feature type="region of interest" description="Disordered" evidence="8">
    <location>
        <begin position="138"/>
        <end position="264"/>
    </location>
</feature>
<dbReference type="EMBL" id="BSFJ01000001">
    <property type="protein sequence ID" value="GLK70054.1"/>
    <property type="molecule type" value="Genomic_DNA"/>
</dbReference>
<evidence type="ECO:0000256" key="7">
    <source>
        <dbReference type="PROSITE-ProRule" id="PRU00473"/>
    </source>
</evidence>
<evidence type="ECO:0000313" key="11">
    <source>
        <dbReference type="Proteomes" id="UP001143370"/>
    </source>
</evidence>
<keyword evidence="10" id="KW-0282">Flagellum</keyword>
<feature type="region of interest" description="Disordered" evidence="8">
    <location>
        <begin position="73"/>
        <end position="117"/>
    </location>
</feature>
<accession>A0A9W6J665</accession>
<feature type="compositionally biased region" description="Polar residues" evidence="8">
    <location>
        <begin position="250"/>
        <end position="264"/>
    </location>
</feature>
<evidence type="ECO:0000259" key="9">
    <source>
        <dbReference type="PROSITE" id="PS51123"/>
    </source>
</evidence>
<comment type="similarity">
    <text evidence="2">Belongs to the MotB family.</text>
</comment>
<feature type="compositionally biased region" description="Low complexity" evidence="8">
    <location>
        <begin position="212"/>
        <end position="249"/>
    </location>
</feature>
<dbReference type="AlphaFoldDB" id="A0A9W6J665"/>
<organism evidence="10 11">
    <name type="scientific">Ancylobacter dichloromethanicus</name>
    <dbReference type="NCBI Taxonomy" id="518825"/>
    <lineage>
        <taxon>Bacteria</taxon>
        <taxon>Pseudomonadati</taxon>
        <taxon>Pseudomonadota</taxon>
        <taxon>Alphaproteobacteria</taxon>
        <taxon>Hyphomicrobiales</taxon>
        <taxon>Xanthobacteraceae</taxon>
        <taxon>Ancylobacter</taxon>
    </lineage>
</organism>
<keyword evidence="3" id="KW-1003">Cell membrane</keyword>
<dbReference type="SUPFAM" id="SSF103088">
    <property type="entry name" value="OmpA-like"/>
    <property type="match status" value="1"/>
</dbReference>
<dbReference type="GO" id="GO:0005886">
    <property type="term" value="C:plasma membrane"/>
    <property type="evidence" value="ECO:0007669"/>
    <property type="project" value="UniProtKB-SubCell"/>
</dbReference>
<proteinExistence type="inferred from homology"/>
<dbReference type="Proteomes" id="UP001143370">
    <property type="component" value="Unassembled WGS sequence"/>
</dbReference>
<evidence type="ECO:0000256" key="6">
    <source>
        <dbReference type="ARBA" id="ARBA00023136"/>
    </source>
</evidence>
<dbReference type="Pfam" id="PF13677">
    <property type="entry name" value="MotB_plug"/>
    <property type="match status" value="1"/>
</dbReference>
<evidence type="ECO:0000313" key="10">
    <source>
        <dbReference type="EMBL" id="GLK70054.1"/>
    </source>
</evidence>
<dbReference type="PROSITE" id="PS51123">
    <property type="entry name" value="OMPA_2"/>
    <property type="match status" value="1"/>
</dbReference>
<evidence type="ECO:0000256" key="3">
    <source>
        <dbReference type="ARBA" id="ARBA00022475"/>
    </source>
</evidence>
<dbReference type="Pfam" id="PF00691">
    <property type="entry name" value="OmpA"/>
    <property type="match status" value="1"/>
</dbReference>
<dbReference type="PANTHER" id="PTHR30329">
    <property type="entry name" value="STATOR ELEMENT OF FLAGELLAR MOTOR COMPLEX"/>
    <property type="match status" value="1"/>
</dbReference>